<dbReference type="RefSeq" id="WP_091355993.1">
    <property type="nucleotide sequence ID" value="NZ_AP025284.1"/>
</dbReference>
<dbReference type="OrthoDB" id="6181416at2"/>
<accession>A0A1H9FWT8</accession>
<evidence type="ECO:0000259" key="2">
    <source>
        <dbReference type="PROSITE" id="PS51371"/>
    </source>
</evidence>
<dbReference type="SMART" id="SM00116">
    <property type="entry name" value="CBS"/>
    <property type="match status" value="2"/>
</dbReference>
<dbReference type="STRING" id="355243.SAMN03080615_01469"/>
<dbReference type="EMBL" id="FOGB01000003">
    <property type="protein sequence ID" value="SEQ42013.1"/>
    <property type="molecule type" value="Genomic_DNA"/>
</dbReference>
<dbReference type="Pfam" id="PF00571">
    <property type="entry name" value="CBS"/>
    <property type="match status" value="1"/>
</dbReference>
<keyword evidence="1" id="KW-0129">CBS domain</keyword>
<keyword evidence="4" id="KW-1185">Reference proteome</keyword>
<evidence type="ECO:0000256" key="1">
    <source>
        <dbReference type="PROSITE-ProRule" id="PRU00703"/>
    </source>
</evidence>
<dbReference type="Proteomes" id="UP000198749">
    <property type="component" value="Unassembled WGS sequence"/>
</dbReference>
<proteinExistence type="predicted"/>
<name>A0A1H9FWT8_9GAMM</name>
<dbReference type="SUPFAM" id="SSF54631">
    <property type="entry name" value="CBS-domain pair"/>
    <property type="match status" value="1"/>
</dbReference>
<dbReference type="AlphaFoldDB" id="A0A1H9FWT8"/>
<dbReference type="Gene3D" id="3.10.580.10">
    <property type="entry name" value="CBS-domain"/>
    <property type="match status" value="1"/>
</dbReference>
<sequence>MFQEFYPLRLQDNCEVEHLLSPEVSQEPISLRSPASEVMTDFSQTEPITVTEGVSVDDALERMKSQHVRMLFVITLAGRFVGVISAQDIAGSKVIVYMQNHGVARNEVAVGHIMLHKQYLRSLTFDQIRHSRIGDIMLTLKNSGDQHLLVVDETELGIRRVRGIISASDISRKLKVGFEIMYEAKSFAEIEKIITQGGEMVV</sequence>
<dbReference type="InterPro" id="IPR046342">
    <property type="entry name" value="CBS_dom_sf"/>
</dbReference>
<organism evidence="3 4">
    <name type="scientific">Amphritea atlantica</name>
    <dbReference type="NCBI Taxonomy" id="355243"/>
    <lineage>
        <taxon>Bacteria</taxon>
        <taxon>Pseudomonadati</taxon>
        <taxon>Pseudomonadota</taxon>
        <taxon>Gammaproteobacteria</taxon>
        <taxon>Oceanospirillales</taxon>
        <taxon>Oceanospirillaceae</taxon>
        <taxon>Amphritea</taxon>
    </lineage>
</organism>
<evidence type="ECO:0000313" key="4">
    <source>
        <dbReference type="Proteomes" id="UP000198749"/>
    </source>
</evidence>
<evidence type="ECO:0000313" key="3">
    <source>
        <dbReference type="EMBL" id="SEQ42013.1"/>
    </source>
</evidence>
<protein>
    <submittedName>
        <fullName evidence="3">CBS domain-containing protein</fullName>
    </submittedName>
</protein>
<dbReference type="PROSITE" id="PS51371">
    <property type="entry name" value="CBS"/>
    <property type="match status" value="1"/>
</dbReference>
<reference evidence="4" key="1">
    <citation type="submission" date="2016-10" db="EMBL/GenBank/DDBJ databases">
        <authorList>
            <person name="Varghese N."/>
            <person name="Submissions S."/>
        </authorList>
    </citation>
    <scope>NUCLEOTIDE SEQUENCE [LARGE SCALE GENOMIC DNA]</scope>
    <source>
        <strain evidence="4">DSM 18887</strain>
    </source>
</reference>
<dbReference type="InterPro" id="IPR000644">
    <property type="entry name" value="CBS_dom"/>
</dbReference>
<feature type="domain" description="CBS" evidence="2">
    <location>
        <begin position="39"/>
        <end position="103"/>
    </location>
</feature>
<gene>
    <name evidence="3" type="ORF">SAMN03080615_01469</name>
</gene>